<protein>
    <submittedName>
        <fullName evidence="3">M61 family peptidase</fullName>
    </submittedName>
</protein>
<dbReference type="InterPro" id="IPR040756">
    <property type="entry name" value="Peptidase_M61_N"/>
</dbReference>
<dbReference type="Gene3D" id="2.60.40.3650">
    <property type="match status" value="1"/>
</dbReference>
<dbReference type="EMBL" id="CP030850">
    <property type="protein sequence ID" value="AXE19984.1"/>
    <property type="molecule type" value="Genomic_DNA"/>
</dbReference>
<dbReference type="RefSeq" id="WP_114068750.1">
    <property type="nucleotide sequence ID" value="NZ_CP030850.1"/>
</dbReference>
<gene>
    <name evidence="3" type="ORF">DR864_20645</name>
</gene>
<dbReference type="KEGG" id="run:DR864_20645"/>
<dbReference type="InterPro" id="IPR027268">
    <property type="entry name" value="Peptidase_M4/M1_CTD_sf"/>
</dbReference>
<dbReference type="OrthoDB" id="9778516at2"/>
<evidence type="ECO:0000313" key="3">
    <source>
        <dbReference type="EMBL" id="AXE19984.1"/>
    </source>
</evidence>
<dbReference type="SUPFAM" id="SSF55486">
    <property type="entry name" value="Metalloproteases ('zincins'), catalytic domain"/>
    <property type="match status" value="1"/>
</dbReference>
<evidence type="ECO:0000259" key="1">
    <source>
        <dbReference type="Pfam" id="PF05299"/>
    </source>
</evidence>
<dbReference type="Gene3D" id="1.10.390.10">
    <property type="entry name" value="Neutral Protease Domain 2"/>
    <property type="match status" value="1"/>
</dbReference>
<sequence>MHYRLYSENPESRYIEVECRIKTGETETLEVQLPAWRPGRYELQNFAKNIQRFGVFDSAGNPLLFKKITKDRWRIQTQGETDIVIRYNYYSAVLNAGSSYVSEEFWYVNPVNLCLYTDKNLHEPCILELVIPANFVVACGLKQISEPTQVGGKTLLAKDYYELVDSPLLASPTIQSRSYKIDTTTFYVWMQGNIKPDWHRILMDFEKFTAAQVSTMGDFPESEYHFLNLILSTPFYHGVEHRHSTMIVLGPDDEGEGLYTDLLGVSSHELFHAWNIIRIRPQELLPYDFTKENYFTTCFVAEGVTTYYGDLFLRRSGVFDDVAYYRELQVYMKRHFENNRDAQQSLVESSWDLWLDGYEKGIPKRKVSVYHKGALAALILDITIRKKHQHKKSLDDVMRLMWQRFGIPFVGYSFEDYQSVVEEVAEESLDWYWKDCILSNIPLENHLNHALSWVGLQMVTFSDGTVHLQELENERAILQRNKWLNSDV</sequence>
<keyword evidence="4" id="KW-1185">Reference proteome</keyword>
<organism evidence="3 4">
    <name type="scientific">Runella rosea</name>
    <dbReference type="NCBI Taxonomy" id="2259595"/>
    <lineage>
        <taxon>Bacteria</taxon>
        <taxon>Pseudomonadati</taxon>
        <taxon>Bacteroidota</taxon>
        <taxon>Cytophagia</taxon>
        <taxon>Cytophagales</taxon>
        <taxon>Spirosomataceae</taxon>
        <taxon>Runella</taxon>
    </lineage>
</organism>
<accession>A0A344TMW3</accession>
<feature type="domain" description="Peptidase M61 catalytic" evidence="1">
    <location>
        <begin position="262"/>
        <end position="375"/>
    </location>
</feature>
<dbReference type="Pfam" id="PF05299">
    <property type="entry name" value="Peptidase_M61"/>
    <property type="match status" value="1"/>
</dbReference>
<dbReference type="Proteomes" id="UP000251993">
    <property type="component" value="Chromosome"/>
</dbReference>
<dbReference type="Pfam" id="PF17899">
    <property type="entry name" value="Peptidase_M61_N"/>
    <property type="match status" value="1"/>
</dbReference>
<name>A0A344TMW3_9BACT</name>
<evidence type="ECO:0000259" key="2">
    <source>
        <dbReference type="Pfam" id="PF17899"/>
    </source>
</evidence>
<dbReference type="AlphaFoldDB" id="A0A344TMW3"/>
<proteinExistence type="predicted"/>
<reference evidence="3 4" key="1">
    <citation type="submission" date="2018-07" db="EMBL/GenBank/DDBJ databases">
        <title>Genome sequencing of Runella.</title>
        <authorList>
            <person name="Baek M.-G."/>
            <person name="Yi H."/>
        </authorList>
    </citation>
    <scope>NUCLEOTIDE SEQUENCE [LARGE SCALE GENOMIC DNA]</scope>
    <source>
        <strain evidence="3 4">HYN0085</strain>
    </source>
</reference>
<evidence type="ECO:0000313" key="4">
    <source>
        <dbReference type="Proteomes" id="UP000251993"/>
    </source>
</evidence>
<feature type="domain" description="Peptidase M61 N-terminal" evidence="2">
    <location>
        <begin position="2"/>
        <end position="171"/>
    </location>
</feature>
<dbReference type="InterPro" id="IPR007963">
    <property type="entry name" value="Peptidase_M61_catalytic"/>
</dbReference>